<feature type="transmembrane region" description="Helical" evidence="25">
    <location>
        <begin position="123"/>
        <end position="144"/>
    </location>
</feature>
<comment type="catalytic activity">
    <reaction evidence="20">
        <text>L-lysyl-glycine(out) = L-lysyl-glycine(in)</text>
        <dbReference type="Rhea" id="RHEA:79407"/>
        <dbReference type="ChEBI" id="CHEBI:191202"/>
    </reaction>
</comment>
<comment type="function">
    <text evidence="23">Lysosomal dipeptide uniporter that selectively exports lysine, arginine or histidine-containing dipeptides with a net positive charge from the lysosome lumen into the cytosol. Could play a role in a specific type of protein O-glycosylation indirectly regulating macrophages migration and tissue invasion. Also essential for liver homeostasis.</text>
</comment>
<evidence type="ECO:0000256" key="2">
    <source>
        <dbReference type="ARBA" id="ARBA00008335"/>
    </source>
</evidence>
<dbReference type="PANTHER" id="PTHR23512">
    <property type="entry name" value="MAJOR FACILITATOR SUPERFAMILY DOMAIN-CONTAINING PROTEIN 1"/>
    <property type="match status" value="1"/>
</dbReference>
<evidence type="ECO:0000256" key="9">
    <source>
        <dbReference type="ARBA" id="ARBA00044878"/>
    </source>
</evidence>
<feature type="transmembrane region" description="Helical" evidence="25">
    <location>
        <begin position="189"/>
        <end position="210"/>
    </location>
</feature>
<dbReference type="InterPro" id="IPR011701">
    <property type="entry name" value="MFS"/>
</dbReference>
<feature type="transmembrane region" description="Helical" evidence="25">
    <location>
        <begin position="16"/>
        <end position="36"/>
    </location>
</feature>
<evidence type="ECO:0000256" key="13">
    <source>
        <dbReference type="ARBA" id="ARBA00044893"/>
    </source>
</evidence>
<evidence type="ECO:0000259" key="26">
    <source>
        <dbReference type="PROSITE" id="PS50850"/>
    </source>
</evidence>
<comment type="catalytic activity">
    <reaction evidence="8">
        <text>L-lysyl-L-alanine(out) = L-lysyl-L-alanine(in)</text>
        <dbReference type="Rhea" id="RHEA:79399"/>
        <dbReference type="ChEBI" id="CHEBI:229954"/>
    </reaction>
</comment>
<protein>
    <recommendedName>
        <fullName evidence="21">Lysosomal dipeptide transporter MFSD1</fullName>
    </recommendedName>
    <alternativeName>
        <fullName evidence="22">Major facilitator superfamily domain-containing protein 1</fullName>
    </alternativeName>
</protein>
<evidence type="ECO:0000256" key="16">
    <source>
        <dbReference type="ARBA" id="ARBA00044900"/>
    </source>
</evidence>
<feature type="transmembrane region" description="Helical" evidence="25">
    <location>
        <begin position="309"/>
        <end position="328"/>
    </location>
</feature>
<comment type="catalytic activity">
    <reaction evidence="11">
        <text>L-alpha-aminoacyl-L-histidine(out) = L-alpha-aminoacyl-L-histidine(in)</text>
        <dbReference type="Rhea" id="RHEA:79375"/>
        <dbReference type="ChEBI" id="CHEBI:229967"/>
    </reaction>
</comment>
<organism evidence="27">
    <name type="scientific">hydrothermal vent metagenome</name>
    <dbReference type="NCBI Taxonomy" id="652676"/>
    <lineage>
        <taxon>unclassified sequences</taxon>
        <taxon>metagenomes</taxon>
        <taxon>ecological metagenomes</taxon>
    </lineage>
</organism>
<dbReference type="PROSITE" id="PS50850">
    <property type="entry name" value="MFS"/>
    <property type="match status" value="1"/>
</dbReference>
<keyword evidence="3" id="KW-0813">Transport</keyword>
<feature type="transmembrane region" description="Helical" evidence="25">
    <location>
        <begin position="243"/>
        <end position="262"/>
    </location>
</feature>
<evidence type="ECO:0000256" key="3">
    <source>
        <dbReference type="ARBA" id="ARBA00022448"/>
    </source>
</evidence>
<comment type="catalytic activity">
    <reaction evidence="12">
        <text>L-lysyl-L-alpha-amino acid(out) = L-lysyl-L-alpha-amino acid(in)</text>
        <dbReference type="Rhea" id="RHEA:79387"/>
        <dbReference type="ChEBI" id="CHEBI:229965"/>
    </reaction>
</comment>
<evidence type="ECO:0000256" key="1">
    <source>
        <dbReference type="ARBA" id="ARBA00004155"/>
    </source>
</evidence>
<evidence type="ECO:0000256" key="23">
    <source>
        <dbReference type="ARBA" id="ARBA00045709"/>
    </source>
</evidence>
<accession>A0A3B0U7R6</accession>
<evidence type="ECO:0000256" key="12">
    <source>
        <dbReference type="ARBA" id="ARBA00044891"/>
    </source>
</evidence>
<evidence type="ECO:0000256" key="15">
    <source>
        <dbReference type="ARBA" id="ARBA00044899"/>
    </source>
</evidence>
<comment type="catalytic activity">
    <reaction evidence="13">
        <text>L-alpha-aminoacyl-L-lysine(out) = L-alpha-aminoacyl-L-lysine(in)</text>
        <dbReference type="Rhea" id="RHEA:79383"/>
        <dbReference type="ChEBI" id="CHEBI:229966"/>
    </reaction>
</comment>
<dbReference type="SUPFAM" id="SSF103473">
    <property type="entry name" value="MFS general substrate transporter"/>
    <property type="match status" value="1"/>
</dbReference>
<dbReference type="GO" id="GO:0005765">
    <property type="term" value="C:lysosomal membrane"/>
    <property type="evidence" value="ECO:0007669"/>
    <property type="project" value="UniProtKB-SubCell"/>
</dbReference>
<evidence type="ECO:0000256" key="10">
    <source>
        <dbReference type="ARBA" id="ARBA00044881"/>
    </source>
</evidence>
<comment type="catalytic activity">
    <reaction evidence="10">
        <text>L-alpha-aminoacyl-L-arginine(out) = L-alpha-aminoacyl-L-arginine(in)</text>
        <dbReference type="Rhea" id="RHEA:79367"/>
        <dbReference type="ChEBI" id="CHEBI:229968"/>
    </reaction>
</comment>
<feature type="transmembrane region" description="Helical" evidence="25">
    <location>
        <begin position="156"/>
        <end position="177"/>
    </location>
</feature>
<dbReference type="AlphaFoldDB" id="A0A3B0U7R6"/>
<name>A0A3B0U7R6_9ZZZZ</name>
<comment type="catalytic activity">
    <reaction evidence="15">
        <text>L-arginyl-L-alpha-amino acid(out) = L-arginyl-L-alpha-amino acid(in)</text>
        <dbReference type="Rhea" id="RHEA:79371"/>
        <dbReference type="ChEBI" id="CHEBI:84315"/>
    </reaction>
</comment>
<evidence type="ECO:0000256" key="24">
    <source>
        <dbReference type="ARBA" id="ARBA00046376"/>
    </source>
</evidence>
<dbReference type="EMBL" id="UOEP01000066">
    <property type="protein sequence ID" value="VAW16824.1"/>
    <property type="molecule type" value="Genomic_DNA"/>
</dbReference>
<comment type="subunit">
    <text evidence="24">Homodimer. Interacts with lysosomal protein GLMP (via lumenal domain); the interaction starts while both proteins are still in the endoplasmic reticulum and is required for stabilization of MFSD1 in lysosomes but has no direct effect on its targeting to lysosomes or transporter activity.</text>
</comment>
<evidence type="ECO:0000256" key="11">
    <source>
        <dbReference type="ARBA" id="ARBA00044884"/>
    </source>
</evidence>
<keyword evidence="5 25" id="KW-1133">Transmembrane helix</keyword>
<comment type="catalytic activity">
    <reaction evidence="14">
        <text>L-aspartyl-L-lysine(out) = L-aspartyl-L-lysine(in)</text>
        <dbReference type="Rhea" id="RHEA:79411"/>
        <dbReference type="ChEBI" id="CHEBI:229953"/>
    </reaction>
</comment>
<sequence length="454" mass="50415">MNEVKKTLRDSKSTRWLMLVILSFTMFAGYLFTEIISPLKPILERVYEWNSSDYGMVTSAYGWFNVFFVMLLIVGVLLDKFGIRFSTLTSVLVMIIGGSIKYAAFKGILPTEGEILGLNSQVFFVAIGYAMFGVGVEYAGITVSKAVVKWFKGKELALAMGMQVAIARLGSFAPLAFGAKIANTYDVPTYIFIGVIFLIIGLLGFLYYNVKDKQLDLQIKLNDFSEEDKFRFRDLGVIVGNRGFWYIALLCVLFYSAVFPFYKYGPDLMVNKFGISENWAGLLPSLVPFGTMLLTPFFGNLYDKKGKGASIMVLGSLLLILVHVIFYLPFITSIVAAFFNVLILGVAFSLVPSAMWPSVPKIIPEKQLGSAYALIFWIQNFGLWGIPLLVGVVLDKTNPGVAAAKAAGENIDYNYSTTWIIFIVLTVLALIVSLLLKAEDKRKGYGLELPNINE</sequence>
<dbReference type="InterPro" id="IPR052187">
    <property type="entry name" value="MFSD1"/>
</dbReference>
<dbReference type="GO" id="GO:0022857">
    <property type="term" value="F:transmembrane transporter activity"/>
    <property type="evidence" value="ECO:0007669"/>
    <property type="project" value="InterPro"/>
</dbReference>
<evidence type="ECO:0000256" key="20">
    <source>
        <dbReference type="ARBA" id="ARBA00044924"/>
    </source>
</evidence>
<evidence type="ECO:0000256" key="6">
    <source>
        <dbReference type="ARBA" id="ARBA00023136"/>
    </source>
</evidence>
<evidence type="ECO:0000256" key="5">
    <source>
        <dbReference type="ARBA" id="ARBA00022989"/>
    </source>
</evidence>
<reference evidence="27" key="1">
    <citation type="submission" date="2018-06" db="EMBL/GenBank/DDBJ databases">
        <authorList>
            <person name="Zhirakovskaya E."/>
        </authorList>
    </citation>
    <scope>NUCLEOTIDE SEQUENCE</scope>
</reference>
<feature type="transmembrane region" description="Helical" evidence="25">
    <location>
        <begin position="85"/>
        <end position="103"/>
    </location>
</feature>
<evidence type="ECO:0000256" key="7">
    <source>
        <dbReference type="ARBA" id="ARBA00023228"/>
    </source>
</evidence>
<feature type="transmembrane region" description="Helical" evidence="25">
    <location>
        <begin position="371"/>
        <end position="393"/>
    </location>
</feature>
<dbReference type="InterPro" id="IPR020846">
    <property type="entry name" value="MFS_dom"/>
</dbReference>
<keyword evidence="7" id="KW-0458">Lysosome</keyword>
<feature type="transmembrane region" description="Helical" evidence="25">
    <location>
        <begin position="282"/>
        <end position="302"/>
    </location>
</feature>
<dbReference type="Pfam" id="PF07690">
    <property type="entry name" value="MFS_1"/>
    <property type="match status" value="1"/>
</dbReference>
<feature type="domain" description="Major facilitator superfamily (MFS) profile" evidence="26">
    <location>
        <begin position="18"/>
        <end position="441"/>
    </location>
</feature>
<evidence type="ECO:0000256" key="19">
    <source>
        <dbReference type="ARBA" id="ARBA00044919"/>
    </source>
</evidence>
<evidence type="ECO:0000256" key="21">
    <source>
        <dbReference type="ARBA" id="ARBA00044985"/>
    </source>
</evidence>
<evidence type="ECO:0000256" key="17">
    <source>
        <dbReference type="ARBA" id="ARBA00044903"/>
    </source>
</evidence>
<evidence type="ECO:0000313" key="27">
    <source>
        <dbReference type="EMBL" id="VAW16824.1"/>
    </source>
</evidence>
<feature type="transmembrane region" description="Helical" evidence="25">
    <location>
        <begin position="413"/>
        <end position="436"/>
    </location>
</feature>
<evidence type="ECO:0000256" key="18">
    <source>
        <dbReference type="ARBA" id="ARBA00044912"/>
    </source>
</evidence>
<comment type="subcellular location">
    <subcellularLocation>
        <location evidence="1">Lysosome membrane</location>
        <topology evidence="1">Multi-pass membrane protein</topology>
    </subcellularLocation>
</comment>
<evidence type="ECO:0000256" key="14">
    <source>
        <dbReference type="ARBA" id="ARBA00044898"/>
    </source>
</evidence>
<comment type="catalytic activity">
    <reaction evidence="16">
        <text>L-lysyl-L-lysine(out) = L-lysyl-L-lysine(in)</text>
        <dbReference type="Rhea" id="RHEA:79403"/>
        <dbReference type="ChEBI" id="CHEBI:229956"/>
    </reaction>
</comment>
<feature type="transmembrane region" description="Helical" evidence="25">
    <location>
        <begin position="56"/>
        <end position="78"/>
    </location>
</feature>
<gene>
    <name evidence="27" type="ORF">MNBD_BACTEROID01-656</name>
</gene>
<dbReference type="Gene3D" id="1.20.1250.20">
    <property type="entry name" value="MFS general substrate transporter like domains"/>
    <property type="match status" value="2"/>
</dbReference>
<evidence type="ECO:0000256" key="4">
    <source>
        <dbReference type="ARBA" id="ARBA00022692"/>
    </source>
</evidence>
<keyword evidence="6 25" id="KW-0472">Membrane</keyword>
<proteinExistence type="inferred from homology"/>
<evidence type="ECO:0000256" key="8">
    <source>
        <dbReference type="ARBA" id="ARBA00044876"/>
    </source>
</evidence>
<comment type="catalytic activity">
    <reaction evidence="17">
        <text>L-arginyl-glycine(out) = L-arginyl-glycine(in)</text>
        <dbReference type="Rhea" id="RHEA:79391"/>
        <dbReference type="ChEBI" id="CHEBI:229955"/>
    </reaction>
</comment>
<dbReference type="InterPro" id="IPR036259">
    <property type="entry name" value="MFS_trans_sf"/>
</dbReference>
<comment type="catalytic activity">
    <reaction evidence="9">
        <text>L-histidyl-glycine(out) = L-histidyl-glycine(in)</text>
        <dbReference type="Rhea" id="RHEA:79395"/>
        <dbReference type="ChEBI" id="CHEBI:229957"/>
    </reaction>
</comment>
<comment type="catalytic activity">
    <reaction evidence="19">
        <text>L-alanyl-L-lysine(out) = L-alanyl-L-lysine(in)</text>
        <dbReference type="Rhea" id="RHEA:79415"/>
        <dbReference type="ChEBI" id="CHEBI:192470"/>
    </reaction>
</comment>
<evidence type="ECO:0000256" key="25">
    <source>
        <dbReference type="SAM" id="Phobius"/>
    </source>
</evidence>
<evidence type="ECO:0000256" key="22">
    <source>
        <dbReference type="ARBA" id="ARBA00045018"/>
    </source>
</evidence>
<comment type="catalytic activity">
    <reaction evidence="18">
        <text>L-histidyl-L-alpha-amino acid(out) = L-histidyl-L-alpha-amino acid(in)</text>
        <dbReference type="Rhea" id="RHEA:79379"/>
        <dbReference type="ChEBI" id="CHEBI:229964"/>
    </reaction>
</comment>
<feature type="transmembrane region" description="Helical" evidence="25">
    <location>
        <begin position="334"/>
        <end position="359"/>
    </location>
</feature>
<keyword evidence="4 25" id="KW-0812">Transmembrane</keyword>
<dbReference type="PANTHER" id="PTHR23512:SF3">
    <property type="entry name" value="MAJOR FACILITATOR SUPERFAMILY DOMAIN-CONTAINING PROTEIN 1"/>
    <property type="match status" value="1"/>
</dbReference>
<comment type="similarity">
    <text evidence="2">Belongs to the major facilitator superfamily.</text>
</comment>